<proteinExistence type="predicted"/>
<sequence>MQRSCPSYNIAGKVATHNHQLTGPHDVVKSVRRHCRCRHAYNNSINTELTDDPAESGSMNILIINRASAANELRSKKKPGIRRR</sequence>
<dbReference type="AlphaFoldDB" id="A0A4U8UN44"/>
<name>A0A4U8UN44_STECR</name>
<keyword evidence="2" id="KW-1185">Reference proteome</keyword>
<evidence type="ECO:0000313" key="2">
    <source>
        <dbReference type="Proteomes" id="UP000298663"/>
    </source>
</evidence>
<gene>
    <name evidence="1" type="ORF">L596_001221</name>
</gene>
<comment type="caution">
    <text evidence="1">The sequence shown here is derived from an EMBL/GenBank/DDBJ whole genome shotgun (WGS) entry which is preliminary data.</text>
</comment>
<dbReference type="EMBL" id="CM016762">
    <property type="protein sequence ID" value="TMS33487.1"/>
    <property type="molecule type" value="Genomic_DNA"/>
</dbReference>
<evidence type="ECO:0000313" key="1">
    <source>
        <dbReference type="EMBL" id="TMS33487.1"/>
    </source>
</evidence>
<protein>
    <submittedName>
        <fullName evidence="1">Uncharacterized protein</fullName>
    </submittedName>
</protein>
<accession>A0A4U8UN44</accession>
<reference evidence="1 2" key="1">
    <citation type="journal article" date="2015" name="Genome Biol.">
        <title>Comparative genomics of Steinernema reveals deeply conserved gene regulatory networks.</title>
        <authorList>
            <person name="Dillman A.R."/>
            <person name="Macchietto M."/>
            <person name="Porter C.F."/>
            <person name="Rogers A."/>
            <person name="Williams B."/>
            <person name="Antoshechkin I."/>
            <person name="Lee M.M."/>
            <person name="Goodwin Z."/>
            <person name="Lu X."/>
            <person name="Lewis E.E."/>
            <person name="Goodrich-Blair H."/>
            <person name="Stock S.P."/>
            <person name="Adams B.J."/>
            <person name="Sternberg P.W."/>
            <person name="Mortazavi A."/>
        </authorList>
    </citation>
    <scope>NUCLEOTIDE SEQUENCE [LARGE SCALE GENOMIC DNA]</scope>
    <source>
        <strain evidence="1 2">ALL</strain>
    </source>
</reference>
<dbReference type="EMBL" id="AZBU02000001">
    <property type="protein sequence ID" value="TMS33487.1"/>
    <property type="molecule type" value="Genomic_DNA"/>
</dbReference>
<dbReference type="Proteomes" id="UP000298663">
    <property type="component" value="Chromosome X"/>
</dbReference>
<reference evidence="1 2" key="2">
    <citation type="journal article" date="2019" name="G3 (Bethesda)">
        <title>Hybrid Assembly of the Genome of the Entomopathogenic Nematode Steinernema carpocapsae Identifies the X-Chromosome.</title>
        <authorList>
            <person name="Serra L."/>
            <person name="Macchietto M."/>
            <person name="Macias-Munoz A."/>
            <person name="McGill C.J."/>
            <person name="Rodriguez I.M."/>
            <person name="Rodriguez B."/>
            <person name="Murad R."/>
            <person name="Mortazavi A."/>
        </authorList>
    </citation>
    <scope>NUCLEOTIDE SEQUENCE [LARGE SCALE GENOMIC DNA]</scope>
    <source>
        <strain evidence="1 2">ALL</strain>
    </source>
</reference>
<organism evidence="1 2">
    <name type="scientific">Steinernema carpocapsae</name>
    <name type="common">Entomopathogenic nematode</name>
    <dbReference type="NCBI Taxonomy" id="34508"/>
    <lineage>
        <taxon>Eukaryota</taxon>
        <taxon>Metazoa</taxon>
        <taxon>Ecdysozoa</taxon>
        <taxon>Nematoda</taxon>
        <taxon>Chromadorea</taxon>
        <taxon>Rhabditida</taxon>
        <taxon>Tylenchina</taxon>
        <taxon>Panagrolaimomorpha</taxon>
        <taxon>Strongyloidoidea</taxon>
        <taxon>Steinernematidae</taxon>
        <taxon>Steinernema</taxon>
    </lineage>
</organism>